<sequence length="70" mass="7733">MLPPSSPTFCYECQVLQLFNSGRRILDYRGMMSGLSCWRGGQILPDQLVVFGSASGFIVHVFDVDISASM</sequence>
<evidence type="ECO:0000313" key="1">
    <source>
        <dbReference type="EMBL" id="KAH0906234.1"/>
    </source>
</evidence>
<name>A0ABQ8BN68_BRANA</name>
<proteinExistence type="predicted"/>
<keyword evidence="2" id="KW-1185">Reference proteome</keyword>
<gene>
    <name evidence="1" type="ORF">HID58_038061</name>
</gene>
<feature type="non-terminal residue" evidence="1">
    <location>
        <position position="70"/>
    </location>
</feature>
<dbReference type="EMBL" id="JAGKQM010000010">
    <property type="protein sequence ID" value="KAH0906234.1"/>
    <property type="molecule type" value="Genomic_DNA"/>
</dbReference>
<dbReference type="Proteomes" id="UP000824890">
    <property type="component" value="Unassembled WGS sequence"/>
</dbReference>
<comment type="caution">
    <text evidence="1">The sequence shown here is derived from an EMBL/GenBank/DDBJ whole genome shotgun (WGS) entry which is preliminary data.</text>
</comment>
<protein>
    <submittedName>
        <fullName evidence="1">Uncharacterized protein</fullName>
    </submittedName>
</protein>
<organism evidence="1 2">
    <name type="scientific">Brassica napus</name>
    <name type="common">Rape</name>
    <dbReference type="NCBI Taxonomy" id="3708"/>
    <lineage>
        <taxon>Eukaryota</taxon>
        <taxon>Viridiplantae</taxon>
        <taxon>Streptophyta</taxon>
        <taxon>Embryophyta</taxon>
        <taxon>Tracheophyta</taxon>
        <taxon>Spermatophyta</taxon>
        <taxon>Magnoliopsida</taxon>
        <taxon>eudicotyledons</taxon>
        <taxon>Gunneridae</taxon>
        <taxon>Pentapetalae</taxon>
        <taxon>rosids</taxon>
        <taxon>malvids</taxon>
        <taxon>Brassicales</taxon>
        <taxon>Brassicaceae</taxon>
        <taxon>Brassiceae</taxon>
        <taxon>Brassica</taxon>
    </lineage>
</organism>
<reference evidence="1 2" key="1">
    <citation type="submission" date="2021-05" db="EMBL/GenBank/DDBJ databases">
        <title>Genome Assembly of Synthetic Allotetraploid Brassica napus Reveals Homoeologous Exchanges between Subgenomes.</title>
        <authorList>
            <person name="Davis J.T."/>
        </authorList>
    </citation>
    <scope>NUCLEOTIDE SEQUENCE [LARGE SCALE GENOMIC DNA]</scope>
    <source>
        <strain evidence="2">cv. Da-Ae</strain>
        <tissue evidence="1">Seedling</tissue>
    </source>
</reference>
<evidence type="ECO:0000313" key="2">
    <source>
        <dbReference type="Proteomes" id="UP000824890"/>
    </source>
</evidence>
<accession>A0ABQ8BN68</accession>